<dbReference type="Proteomes" id="UP000268093">
    <property type="component" value="Unassembled WGS sequence"/>
</dbReference>
<dbReference type="EMBL" id="RBNI01001528">
    <property type="protein sequence ID" value="RUP50352.1"/>
    <property type="molecule type" value="Genomic_DNA"/>
</dbReference>
<accession>A0A433DHL6</accession>
<name>A0A433DHL6_9FUNG</name>
<organism evidence="1 2">
    <name type="scientific">Jimgerdemannia flammicorona</name>
    <dbReference type="NCBI Taxonomy" id="994334"/>
    <lineage>
        <taxon>Eukaryota</taxon>
        <taxon>Fungi</taxon>
        <taxon>Fungi incertae sedis</taxon>
        <taxon>Mucoromycota</taxon>
        <taxon>Mucoromycotina</taxon>
        <taxon>Endogonomycetes</taxon>
        <taxon>Endogonales</taxon>
        <taxon>Endogonaceae</taxon>
        <taxon>Jimgerdemannia</taxon>
    </lineage>
</organism>
<gene>
    <name evidence="1" type="ORF">BC936DRAFT_139540</name>
</gene>
<evidence type="ECO:0000313" key="2">
    <source>
        <dbReference type="Proteomes" id="UP000268093"/>
    </source>
</evidence>
<dbReference type="AlphaFoldDB" id="A0A433DHL6"/>
<protein>
    <submittedName>
        <fullName evidence="1">Uncharacterized protein</fullName>
    </submittedName>
</protein>
<keyword evidence="2" id="KW-1185">Reference proteome</keyword>
<sequence>MGKGPGHSKQLQPSSCSESYKHLHLKQSLATELEYSTSNIISDVANAQIFRMDENKREPTLPERRIMIYCVGYYKEHFAKWDDDLYYDVLSDDEKHETTDGYVKESPTAQAKNTIKALEGDVLYEDIRHTYGGTLALAFAAMIKTVRNSGKPMKNEDLKTLDRFGYFDEYPAIKESLEWEVSYKEEN</sequence>
<comment type="caution">
    <text evidence="1">The sequence shown here is derived from an EMBL/GenBank/DDBJ whole genome shotgun (WGS) entry which is preliminary data.</text>
</comment>
<proteinExistence type="predicted"/>
<evidence type="ECO:0000313" key="1">
    <source>
        <dbReference type="EMBL" id="RUP50352.1"/>
    </source>
</evidence>
<reference evidence="1 2" key="1">
    <citation type="journal article" date="2018" name="New Phytol.">
        <title>Phylogenomics of Endogonaceae and evolution of mycorrhizas within Mucoromycota.</title>
        <authorList>
            <person name="Chang Y."/>
            <person name="Desiro A."/>
            <person name="Na H."/>
            <person name="Sandor L."/>
            <person name="Lipzen A."/>
            <person name="Clum A."/>
            <person name="Barry K."/>
            <person name="Grigoriev I.V."/>
            <person name="Martin F.M."/>
            <person name="Stajich J.E."/>
            <person name="Smith M.E."/>
            <person name="Bonito G."/>
            <person name="Spatafora J.W."/>
        </authorList>
    </citation>
    <scope>NUCLEOTIDE SEQUENCE [LARGE SCALE GENOMIC DNA]</scope>
    <source>
        <strain evidence="1 2">GMNB39</strain>
    </source>
</reference>